<protein>
    <submittedName>
        <fullName evidence="1">Uncharacterized protein</fullName>
    </submittedName>
</protein>
<evidence type="ECO:0000313" key="1">
    <source>
        <dbReference type="EMBL" id="GEO07074.1"/>
    </source>
</evidence>
<name>A0A512B567_9BACT</name>
<accession>A0A512B567</accession>
<reference evidence="1 2" key="1">
    <citation type="submission" date="2019-07" db="EMBL/GenBank/DDBJ databases">
        <title>Whole genome shotgun sequence of Adhaeribacter aerolatus NBRC 106133.</title>
        <authorList>
            <person name="Hosoyama A."/>
            <person name="Uohara A."/>
            <person name="Ohji S."/>
            <person name="Ichikawa N."/>
        </authorList>
    </citation>
    <scope>NUCLEOTIDE SEQUENCE [LARGE SCALE GENOMIC DNA]</scope>
    <source>
        <strain evidence="1 2">NBRC 106133</strain>
    </source>
</reference>
<evidence type="ECO:0000313" key="2">
    <source>
        <dbReference type="Proteomes" id="UP000321532"/>
    </source>
</evidence>
<proteinExistence type="predicted"/>
<dbReference type="Proteomes" id="UP000321532">
    <property type="component" value="Unassembled WGS sequence"/>
</dbReference>
<dbReference type="RefSeq" id="WP_146904507.1">
    <property type="nucleotide sequence ID" value="NZ_BJYS01000050.1"/>
</dbReference>
<dbReference type="EMBL" id="BJYS01000050">
    <property type="protein sequence ID" value="GEO07074.1"/>
    <property type="molecule type" value="Genomic_DNA"/>
</dbReference>
<sequence length="212" mass="24664">MEKPVSEDLHEKIRLNSFGEKSHSLLLNNSQFILGNTSIKLAEISHFRFGTKLLQFGMFPVGRSYQISLKTATQEFNLVLRSFFGIRDNYLAGLYENLADNLWLRIGERLLKDAVAALKTNNSFRVGTCQIIKTGILLRKSPSSKVILILWRDLSYVKKYNRLEINSKNDTRIWFNLYFLEQWNVEVLMDLLDWIFEEGGLAELENYTDSQE</sequence>
<dbReference type="OrthoDB" id="893579at2"/>
<organism evidence="1 2">
    <name type="scientific">Adhaeribacter aerolatus</name>
    <dbReference type="NCBI Taxonomy" id="670289"/>
    <lineage>
        <taxon>Bacteria</taxon>
        <taxon>Pseudomonadati</taxon>
        <taxon>Bacteroidota</taxon>
        <taxon>Cytophagia</taxon>
        <taxon>Cytophagales</taxon>
        <taxon>Hymenobacteraceae</taxon>
        <taxon>Adhaeribacter</taxon>
    </lineage>
</organism>
<comment type="caution">
    <text evidence="1">The sequence shown here is derived from an EMBL/GenBank/DDBJ whole genome shotgun (WGS) entry which is preliminary data.</text>
</comment>
<keyword evidence="2" id="KW-1185">Reference proteome</keyword>
<gene>
    <name evidence="1" type="ORF">AAE02nite_47380</name>
</gene>
<dbReference type="AlphaFoldDB" id="A0A512B567"/>